<organism evidence="1 2">
    <name type="scientific">Phaeosphaeria nodorum (strain SN15 / ATCC MYA-4574 / FGSC 10173)</name>
    <name type="common">Glume blotch fungus</name>
    <name type="synonym">Parastagonospora nodorum</name>
    <dbReference type="NCBI Taxonomy" id="321614"/>
    <lineage>
        <taxon>Eukaryota</taxon>
        <taxon>Fungi</taxon>
        <taxon>Dikarya</taxon>
        <taxon>Ascomycota</taxon>
        <taxon>Pezizomycotina</taxon>
        <taxon>Dothideomycetes</taxon>
        <taxon>Pleosporomycetidae</taxon>
        <taxon>Pleosporales</taxon>
        <taxon>Pleosporineae</taxon>
        <taxon>Phaeosphaeriaceae</taxon>
        <taxon>Parastagonospora</taxon>
    </lineage>
</organism>
<name>A0A7U2NQY8_PHANO</name>
<dbReference type="EMBL" id="CP069044">
    <property type="protein sequence ID" value="QRD07184.1"/>
    <property type="molecule type" value="Genomic_DNA"/>
</dbReference>
<sequence length="109" mass="11616">MGSSVQAFTNYSEYLASLTQGLPTSSPGMKHHRPVTLSAHAAVSIAREACTIMPYRHKSGALAITAWTLHCTIGKVHSADLCLHSTAQISRAWPVVGLLGHAYLQACVC</sequence>
<evidence type="ECO:0000313" key="1">
    <source>
        <dbReference type="EMBL" id="QRD07184.1"/>
    </source>
</evidence>
<reference evidence="2" key="1">
    <citation type="journal article" date="2021" name="BMC Genomics">
        <title>Chromosome-level genome assembly and manually-curated proteome of model necrotroph Parastagonospora nodorum Sn15 reveals a genome-wide trove of candidate effector homologs, and redundancy of virulence-related functions within an accessory chromosome.</title>
        <authorList>
            <person name="Bertazzoni S."/>
            <person name="Jones D.A.B."/>
            <person name="Phan H.T."/>
            <person name="Tan K.-C."/>
            <person name="Hane J.K."/>
        </authorList>
    </citation>
    <scope>NUCLEOTIDE SEQUENCE [LARGE SCALE GENOMIC DNA]</scope>
    <source>
        <strain evidence="2">SN15 / ATCC MYA-4574 / FGSC 10173)</strain>
    </source>
</reference>
<dbReference type="AlphaFoldDB" id="A0A7U2NQY8"/>
<evidence type="ECO:0000313" key="2">
    <source>
        <dbReference type="Proteomes" id="UP000663193"/>
    </source>
</evidence>
<dbReference type="VEuPathDB" id="FungiDB:JI435_424050"/>
<gene>
    <name evidence="1" type="ORF">JI435_424050</name>
</gene>
<proteinExistence type="predicted"/>
<accession>A0A7U2NQY8</accession>
<dbReference type="Proteomes" id="UP000663193">
    <property type="component" value="Chromosome 22"/>
</dbReference>
<keyword evidence="2" id="KW-1185">Reference proteome</keyword>
<protein>
    <submittedName>
        <fullName evidence="1">Uncharacterized protein</fullName>
    </submittedName>
</protein>